<accession>A0AB35MKD8</accession>
<dbReference type="Proteomes" id="UP001172756">
    <property type="component" value="Unassembled WGS sequence"/>
</dbReference>
<evidence type="ECO:0008006" key="4">
    <source>
        <dbReference type="Google" id="ProtNLM"/>
    </source>
</evidence>
<dbReference type="RefSeq" id="WP_301160837.1">
    <property type="nucleotide sequence ID" value="NZ_JAUHQB010000009.1"/>
</dbReference>
<dbReference type="InterPro" id="IPR006311">
    <property type="entry name" value="TAT_signal"/>
</dbReference>
<dbReference type="PROSITE" id="PS51318">
    <property type="entry name" value="TAT"/>
    <property type="match status" value="1"/>
</dbReference>
<name>A0AB35MKD8_9MICO</name>
<sequence length="188" mass="19619">MTENTVARPQAPSSISRRRVVQGVAWATPAILIATASPPAAASDGDGIPYMTAISSGYASNYGNSNQTITITMSYDGNGGTTPVVVKTITVDYIKYGGNSNQTGEGELKTANWVIQSDTKPLADNAPGTVVFAPSAAQYGTFGGAGSLPSPLQFGFNINRFSEITNVKVVYNDGTGDKTINFKPVKTN</sequence>
<evidence type="ECO:0000256" key="1">
    <source>
        <dbReference type="SAM" id="SignalP"/>
    </source>
</evidence>
<feature type="signal peptide" evidence="1">
    <location>
        <begin position="1"/>
        <end position="42"/>
    </location>
</feature>
<protein>
    <recommendedName>
        <fullName evidence="4">Tat pathway signal sequence domain protein</fullName>
    </recommendedName>
</protein>
<evidence type="ECO:0000313" key="3">
    <source>
        <dbReference type="Proteomes" id="UP001172756"/>
    </source>
</evidence>
<gene>
    <name evidence="2" type="ORF">QQ002_11630</name>
</gene>
<feature type="chain" id="PRO_5044263938" description="Tat pathway signal sequence domain protein" evidence="1">
    <location>
        <begin position="43"/>
        <end position="188"/>
    </location>
</feature>
<proteinExistence type="predicted"/>
<organism evidence="2 3">
    <name type="scientific">Demequina lignilytica</name>
    <dbReference type="NCBI Taxonomy" id="3051663"/>
    <lineage>
        <taxon>Bacteria</taxon>
        <taxon>Bacillati</taxon>
        <taxon>Actinomycetota</taxon>
        <taxon>Actinomycetes</taxon>
        <taxon>Micrococcales</taxon>
        <taxon>Demequinaceae</taxon>
        <taxon>Demequina</taxon>
    </lineage>
</organism>
<dbReference type="AlphaFoldDB" id="A0AB35MKD8"/>
<keyword evidence="1" id="KW-0732">Signal</keyword>
<reference evidence="2 3" key="1">
    <citation type="submission" date="2023-06" db="EMBL/GenBank/DDBJ databases">
        <title>SYSU T0a273.</title>
        <authorList>
            <person name="Gao L."/>
            <person name="Fang B.-Z."/>
            <person name="Li W.-J."/>
        </authorList>
    </citation>
    <scope>NUCLEOTIDE SEQUENCE [LARGE SCALE GENOMIC DNA]</scope>
    <source>
        <strain evidence="2 3">SYSU T0a273</strain>
    </source>
</reference>
<dbReference type="EMBL" id="JAUHQB010000009">
    <property type="protein sequence ID" value="MDN4484192.1"/>
    <property type="molecule type" value="Genomic_DNA"/>
</dbReference>
<comment type="caution">
    <text evidence="2">The sequence shown here is derived from an EMBL/GenBank/DDBJ whole genome shotgun (WGS) entry which is preliminary data.</text>
</comment>
<evidence type="ECO:0000313" key="2">
    <source>
        <dbReference type="EMBL" id="MDN4484192.1"/>
    </source>
</evidence>